<dbReference type="EMBL" id="CP025057">
    <property type="protein sequence ID" value="AUB31283.1"/>
    <property type="molecule type" value="Genomic_DNA"/>
</dbReference>
<keyword evidence="2" id="KW-1185">Reference proteome</keyword>
<dbReference type="AlphaFoldDB" id="A0A2K8SCX2"/>
<dbReference type="InterPro" id="IPR041073">
    <property type="entry name" value="MobL"/>
</dbReference>
<dbReference type="Proteomes" id="UP000231823">
    <property type="component" value="Chromosome"/>
</dbReference>
<gene>
    <name evidence="1" type="ORF">SFLOR_v1c02220</name>
</gene>
<dbReference type="Pfam" id="PF18555">
    <property type="entry name" value="MobL"/>
    <property type="match status" value="1"/>
</dbReference>
<evidence type="ECO:0000313" key="1">
    <source>
        <dbReference type="EMBL" id="AUB31283.1"/>
    </source>
</evidence>
<protein>
    <submittedName>
        <fullName evidence="1">Uncharacterized protein</fullName>
    </submittedName>
</protein>
<dbReference type="KEGG" id="sfz:SFLOR_v1c02220"/>
<proteinExistence type="predicted"/>
<name>A0A2K8SCX2_9MOLU</name>
<reference evidence="1 2" key="1">
    <citation type="submission" date="2017-12" db="EMBL/GenBank/DDBJ databases">
        <title>Complete genome sequence of Spiroplasma floricola 23-6 (ATCC 29989).</title>
        <authorList>
            <person name="Tsai Y.-M."/>
            <person name="Wu P.-S."/>
            <person name="Lo W.-S."/>
            <person name="Kuo C.-H."/>
        </authorList>
    </citation>
    <scope>NUCLEOTIDE SEQUENCE [LARGE SCALE GENOMIC DNA]</scope>
    <source>
        <strain evidence="1 2">23-6</strain>
    </source>
</reference>
<organism evidence="1 2">
    <name type="scientific">Spiroplasma floricola 23-6</name>
    <dbReference type="NCBI Taxonomy" id="1336749"/>
    <lineage>
        <taxon>Bacteria</taxon>
        <taxon>Bacillati</taxon>
        <taxon>Mycoplasmatota</taxon>
        <taxon>Mollicutes</taxon>
        <taxon>Entomoplasmatales</taxon>
        <taxon>Spiroplasmataceae</taxon>
        <taxon>Spiroplasma</taxon>
    </lineage>
</organism>
<accession>A0A2K8SCX2</accession>
<evidence type="ECO:0000313" key="2">
    <source>
        <dbReference type="Proteomes" id="UP000231823"/>
    </source>
</evidence>
<dbReference type="RefSeq" id="WP_100916273.1">
    <property type="nucleotide sequence ID" value="NZ_CP025057.1"/>
</dbReference>
<dbReference type="OrthoDB" id="391777at2"/>
<sequence>MDTPFSEYKNFKSPVIFKIKPKDKLGKARSDISKRIEYYYSGKAQKNKKTKNRTYLDYITRDDAIYKLNLTNDELIDLDKLRKTNSKEYFKKLEYLKTVKEEVTGVWSKEGLANNKRLEEIKSNLLKINQEKQFVWDTVISFESAFVEKYKIYSPEIVHEVLKDRIDMLFKSKGINSDKMEWFFAFHKNTDNPHVHLLFFEKEPTRFSKEYEPKYHFDKDLLEDFRFRFATDLILKKQHIEYKDFMKSRGNLVNHFKQSLKEPIIWQNSSWMDVKEIYNDLTNDYEKIVYEINKYNYENNRAKFRKVNSLKYNFLNKTEKQRINKIIDHILKNDKNINQEYKTYVKNLEGYQNAVNEINNNKDTKFMYESLYGKDGLYSRIGNRILYAIKRNMDISKKGIIPAKYYPKIRKIRISIIGDLLIKISKLIKVMNNYVSFEANKTEEIFKERERAKN</sequence>